<sequence>MVQQRYWIRKLFRGNTNKTSWIRSLVSGSLFKLSDMRSNSCRDTIKALITTMRALAEDSQVSTTLEYYATDSTLRNTQGQILWATSIDSKNTKVAEVVNGLIKDKWNVNKYARDQILELATIGNFYMPTTDMYRLDSSGGRGMVSLSDNTLSESDFDLIPSYKLDPEDILHLYLKGEPQGYIWQSETGETALYPESACIHFSLGGLLGDYKLSLRNKDGEDEEYDVSFANPLMAKATQPTQTLSLLEDASILSSLARTIKFINVECGNAEDDEIGQILIDIKNVIEQTMSLHTGSGDAQSYVNPQSPNNLIYLPRVKGEDAVSVTDLNMADTSDSDNKLLDYYQNKKLSVLGIPKEALNYSSNEGLGGAGSVLSQRSSLYANALQRLKSSFLEGWKCAIDTYCIRRGFSGVAGNYELHMTDIITDQSTLQFEKRDSAVSQASAIVNLLKDLGVANADTYKTALTEILLETLPITSADVNSWSMDLKQKES</sequence>
<organism evidence="1">
    <name type="scientific">Siphoviridae sp. ctX5W26</name>
    <dbReference type="NCBI Taxonomy" id="2825540"/>
    <lineage>
        <taxon>Viruses</taxon>
        <taxon>Duplodnaviria</taxon>
        <taxon>Heunggongvirae</taxon>
        <taxon>Uroviricota</taxon>
        <taxon>Caudoviricetes</taxon>
    </lineage>
</organism>
<evidence type="ECO:0000313" key="1">
    <source>
        <dbReference type="EMBL" id="DAF92889.1"/>
    </source>
</evidence>
<dbReference type="EMBL" id="BK016076">
    <property type="protein sequence ID" value="DAF92889.1"/>
    <property type="molecule type" value="Genomic_DNA"/>
</dbReference>
<dbReference type="Pfam" id="PF07230">
    <property type="entry name" value="Portal_T4"/>
    <property type="match status" value="1"/>
</dbReference>
<dbReference type="InterPro" id="IPR010823">
    <property type="entry name" value="Portal_Gp20"/>
</dbReference>
<protein>
    <submittedName>
        <fullName evidence="1">Capsid assembly protein</fullName>
    </submittedName>
</protein>
<reference evidence="1" key="1">
    <citation type="journal article" date="2021" name="Proc. Natl. Acad. Sci. U.S.A.">
        <title>A Catalog of Tens of Thousands of Viruses from Human Metagenomes Reveals Hidden Associations with Chronic Diseases.</title>
        <authorList>
            <person name="Tisza M.J."/>
            <person name="Buck C.B."/>
        </authorList>
    </citation>
    <scope>NUCLEOTIDE SEQUENCE</scope>
    <source>
        <strain evidence="1">CtX5W26</strain>
    </source>
</reference>
<name>A0A8S5UEI6_9CAUD</name>
<accession>A0A8S5UEI6</accession>
<proteinExistence type="predicted"/>